<organism evidence="3 4">
    <name type="scientific">Cyanistes caeruleus</name>
    <name type="common">Eurasian blue tit</name>
    <name type="synonym">Parus caeruleus</name>
    <dbReference type="NCBI Taxonomy" id="156563"/>
    <lineage>
        <taxon>Eukaryota</taxon>
        <taxon>Metazoa</taxon>
        <taxon>Chordata</taxon>
        <taxon>Craniata</taxon>
        <taxon>Vertebrata</taxon>
        <taxon>Euteleostomi</taxon>
        <taxon>Archelosauria</taxon>
        <taxon>Archosauria</taxon>
        <taxon>Dinosauria</taxon>
        <taxon>Saurischia</taxon>
        <taxon>Theropoda</taxon>
        <taxon>Coelurosauria</taxon>
        <taxon>Aves</taxon>
        <taxon>Neognathae</taxon>
        <taxon>Neoaves</taxon>
        <taxon>Telluraves</taxon>
        <taxon>Australaves</taxon>
        <taxon>Passeriformes</taxon>
        <taxon>Paridae</taxon>
        <taxon>Cyanistes</taxon>
    </lineage>
</organism>
<dbReference type="PROSITE" id="PS51390">
    <property type="entry name" value="WAP"/>
    <property type="match status" value="1"/>
</dbReference>
<protein>
    <recommendedName>
        <fullName evidence="2">WAP domain-containing protein</fullName>
    </recommendedName>
</protein>
<dbReference type="InterPro" id="IPR008197">
    <property type="entry name" value="WAP_dom"/>
</dbReference>
<accession>A0A8C0U4C1</accession>
<feature type="region of interest" description="Disordered" evidence="1">
    <location>
        <begin position="116"/>
        <end position="137"/>
    </location>
</feature>
<reference evidence="3" key="2">
    <citation type="submission" date="2025-09" db="UniProtKB">
        <authorList>
            <consortium name="Ensembl"/>
        </authorList>
    </citation>
    <scope>IDENTIFICATION</scope>
</reference>
<dbReference type="Ensembl" id="ENSCCET00000005989.1">
    <property type="protein sequence ID" value="ENSCCEP00000003615.1"/>
    <property type="gene ID" value="ENSCCEG00000003990.1"/>
</dbReference>
<dbReference type="SMART" id="SM00217">
    <property type="entry name" value="WAP"/>
    <property type="match status" value="1"/>
</dbReference>
<dbReference type="Proteomes" id="UP000694410">
    <property type="component" value="Unplaced"/>
</dbReference>
<reference evidence="3" key="1">
    <citation type="submission" date="2025-08" db="UniProtKB">
        <authorList>
            <consortium name="Ensembl"/>
        </authorList>
    </citation>
    <scope>IDENTIFICATION</scope>
</reference>
<keyword evidence="4" id="KW-1185">Reference proteome</keyword>
<evidence type="ECO:0000259" key="2">
    <source>
        <dbReference type="PROSITE" id="PS51390"/>
    </source>
</evidence>
<proteinExistence type="predicted"/>
<dbReference type="SUPFAM" id="SSF57256">
    <property type="entry name" value="Elafin-like"/>
    <property type="match status" value="1"/>
</dbReference>
<dbReference type="Pfam" id="PF00095">
    <property type="entry name" value="WAP"/>
    <property type="match status" value="1"/>
</dbReference>
<evidence type="ECO:0000313" key="4">
    <source>
        <dbReference type="Proteomes" id="UP000694410"/>
    </source>
</evidence>
<sequence>MPQSHVPATSLPTCSKLGSCSCPVFPWHFLLSTGLQGPSCTCLLLLPALGIRACPSCLRGAGTQSPLKPGLCPVVLRGSLGPCLELCDTDSDCTGDNKCCTTGCGHICKPPIKGKPSAPCGAKTPVPPPYLSPLGTD</sequence>
<name>A0A8C0U4C1_CYACU</name>
<dbReference type="InterPro" id="IPR036645">
    <property type="entry name" value="Elafin-like_sf"/>
</dbReference>
<dbReference type="GO" id="GO:0005576">
    <property type="term" value="C:extracellular region"/>
    <property type="evidence" value="ECO:0007669"/>
    <property type="project" value="InterPro"/>
</dbReference>
<evidence type="ECO:0000256" key="1">
    <source>
        <dbReference type="SAM" id="MobiDB-lite"/>
    </source>
</evidence>
<dbReference type="PRINTS" id="PR00003">
    <property type="entry name" value="4DISULPHCORE"/>
</dbReference>
<evidence type="ECO:0000313" key="3">
    <source>
        <dbReference type="Ensembl" id="ENSCCEP00000003615.1"/>
    </source>
</evidence>
<dbReference type="Gene3D" id="4.10.75.10">
    <property type="entry name" value="Elafin-like"/>
    <property type="match status" value="1"/>
</dbReference>
<feature type="domain" description="WAP" evidence="2">
    <location>
        <begin position="65"/>
        <end position="112"/>
    </location>
</feature>
<dbReference type="CDD" id="cd00199">
    <property type="entry name" value="WAP"/>
    <property type="match status" value="1"/>
</dbReference>
<dbReference type="GO" id="GO:0030414">
    <property type="term" value="F:peptidase inhibitor activity"/>
    <property type="evidence" value="ECO:0007669"/>
    <property type="project" value="InterPro"/>
</dbReference>
<dbReference type="AlphaFoldDB" id="A0A8C0U4C1"/>